<feature type="domain" description="YMR265C-like C-terminal" evidence="2">
    <location>
        <begin position="253"/>
        <end position="447"/>
    </location>
</feature>
<dbReference type="GO" id="GO:0008649">
    <property type="term" value="F:rRNA methyltransferase activity"/>
    <property type="evidence" value="ECO:0007669"/>
    <property type="project" value="TreeGrafter"/>
</dbReference>
<dbReference type="PANTHER" id="PTHR10335">
    <property type="entry name" value="RRNA 2-O-METHYLTRANSFERASE FIBRILLARIN"/>
    <property type="match status" value="1"/>
</dbReference>
<dbReference type="InterPro" id="IPR056904">
    <property type="entry name" value="YMR265C_C"/>
</dbReference>
<dbReference type="Pfam" id="PF25108">
    <property type="entry name" value="YMR265C_C"/>
    <property type="match status" value="1"/>
</dbReference>
<evidence type="ECO:0000259" key="1">
    <source>
        <dbReference type="Pfam" id="PF10307"/>
    </source>
</evidence>
<dbReference type="Pfam" id="PF10307">
    <property type="entry name" value="HAD_SAK_1"/>
    <property type="match status" value="1"/>
</dbReference>
<feature type="domain" description="Swiss Army Knife RNA repair protein HAD" evidence="1">
    <location>
        <begin position="50"/>
        <end position="242"/>
    </location>
</feature>
<organism evidence="3 4">
    <name type="scientific">Saccharomyces pastorianus</name>
    <name type="common">Lager yeast</name>
    <name type="synonym">Saccharomyces cerevisiae x Saccharomyces eubayanus</name>
    <dbReference type="NCBI Taxonomy" id="27292"/>
    <lineage>
        <taxon>Eukaryota</taxon>
        <taxon>Fungi</taxon>
        <taxon>Dikarya</taxon>
        <taxon>Ascomycota</taxon>
        <taxon>Saccharomycotina</taxon>
        <taxon>Saccharomycetes</taxon>
        <taxon>Saccharomycetales</taxon>
        <taxon>Saccharomycetaceae</taxon>
        <taxon>Saccharomyces</taxon>
    </lineage>
</organism>
<accession>A0A6C1EEY3</accession>
<dbReference type="PANTHER" id="PTHR10335:SF26">
    <property type="entry name" value="AER281CP"/>
    <property type="match status" value="1"/>
</dbReference>
<dbReference type="InterPro" id="IPR018812">
    <property type="entry name" value="SAK_HAD"/>
</dbReference>
<name>A0A6C1EEY3_SACPS</name>
<evidence type="ECO:0000259" key="2">
    <source>
        <dbReference type="Pfam" id="PF25108"/>
    </source>
</evidence>
<dbReference type="OrthoDB" id="5596992at2759"/>
<proteinExistence type="predicted"/>
<dbReference type="GO" id="GO:0000494">
    <property type="term" value="P:box C/D sno(s)RNA 3'-end processing"/>
    <property type="evidence" value="ECO:0007669"/>
    <property type="project" value="TreeGrafter"/>
</dbReference>
<dbReference type="GO" id="GO:0003723">
    <property type="term" value="F:RNA binding"/>
    <property type="evidence" value="ECO:0007669"/>
    <property type="project" value="TreeGrafter"/>
</dbReference>
<dbReference type="Proteomes" id="UP000501346">
    <property type="component" value="Chromosome SeXIII-ScXIII"/>
</dbReference>
<dbReference type="GO" id="GO:0032040">
    <property type="term" value="C:small-subunit processome"/>
    <property type="evidence" value="ECO:0007669"/>
    <property type="project" value="TreeGrafter"/>
</dbReference>
<protein>
    <submittedName>
        <fullName evidence="3">Uncharacterized protein</fullName>
    </submittedName>
</protein>
<evidence type="ECO:0000313" key="3">
    <source>
        <dbReference type="EMBL" id="QID87403.1"/>
    </source>
</evidence>
<keyword evidence="4" id="KW-1185">Reference proteome</keyword>
<evidence type="ECO:0000313" key="4">
    <source>
        <dbReference type="Proteomes" id="UP000501346"/>
    </source>
</evidence>
<gene>
    <name evidence="3" type="ORF">GRS66_010078</name>
</gene>
<dbReference type="GO" id="GO:1990259">
    <property type="term" value="F:histone H2AQ104 methyltransferase activity"/>
    <property type="evidence" value="ECO:0007669"/>
    <property type="project" value="TreeGrafter"/>
</dbReference>
<sequence length="456" mass="53097">MSSKSNDHCVLRKWNSCAHELAVPSEVPEHAITKLHIYDFDNTLFATAGPTEQLYTRELLGKLTSSDLPNGGWWNEPEFLQAAIEISRSKPRRFSWNEEIVKLAEGSYRAKDTLSIILTGREEKKFHELIQRALETARSLKECSPAEFKFNAVCLKKTGVSKYTSEYKKELMHDFLEYYPSLRELTIYDDRVHQIDAFKSFFNSLDLPRLQWFAIPVPPFTKPLPKEQELEIVMEMVRKNNNRVFESSQKFDLAWTPKQTGFILTVASHRLLSIEVMKLFRKRRGRNHKNFGGRAFKPKLYEYPMYIPCAEPGNSIPVLETVKIWSNNDISTFDSEEKVQSTLKQFRQQQPGKCMVRFQVTDIAIIPSSHYNKRKPLEVYFRAIPEPNRYTFSLFPEFTVTGHFYNNNVIEDLDEVTDRLLNSKTAIRWTPLDKAVPIKTFFGQYAKFASVPYPND</sequence>
<dbReference type="GO" id="GO:0031428">
    <property type="term" value="C:box C/D methylation guide snoRNP complex"/>
    <property type="evidence" value="ECO:0007669"/>
    <property type="project" value="TreeGrafter"/>
</dbReference>
<dbReference type="AlphaFoldDB" id="A0A6C1EEY3"/>
<reference evidence="3 4" key="1">
    <citation type="journal article" date="2019" name="BMC Genomics">
        <title>Chromosome level assembly and comparative genome analysis confirm lager-brewing yeasts originated from a single hybridization.</title>
        <authorList>
            <person name="Salazar A.N."/>
            <person name="Gorter de Vries A.R."/>
            <person name="van den Broek M."/>
            <person name="Brouwers N."/>
            <person name="de la Torre Cortes P."/>
            <person name="Kuijpers N.G.A."/>
            <person name="Daran J.G."/>
            <person name="Abeel T."/>
        </authorList>
    </citation>
    <scope>NUCLEOTIDE SEQUENCE [LARGE SCALE GENOMIC DNA]</scope>
    <source>
        <strain evidence="3 4">CBS 1483</strain>
    </source>
</reference>
<dbReference type="EMBL" id="CP049010">
    <property type="protein sequence ID" value="QID87403.1"/>
    <property type="molecule type" value="Genomic_DNA"/>
</dbReference>